<proteinExistence type="predicted"/>
<dbReference type="PANTHER" id="PTHR41913:SF1">
    <property type="entry name" value="DUF1684 DOMAIN-CONTAINING PROTEIN"/>
    <property type="match status" value="1"/>
</dbReference>
<gene>
    <name evidence="1" type="ORF">HNR13_002416</name>
</gene>
<evidence type="ECO:0000313" key="1">
    <source>
        <dbReference type="EMBL" id="NYJ24129.1"/>
    </source>
</evidence>
<name>A0A853CUY7_9MICO</name>
<comment type="caution">
    <text evidence="1">The sequence shown here is derived from an EMBL/GenBank/DDBJ whole genome shotgun (WGS) entry which is preliminary data.</text>
</comment>
<reference evidence="1 2" key="1">
    <citation type="submission" date="2020-07" db="EMBL/GenBank/DDBJ databases">
        <title>Sequencing the genomes of 1000 actinobacteria strains.</title>
        <authorList>
            <person name="Klenk H.-P."/>
        </authorList>
    </citation>
    <scope>NUCLEOTIDE SEQUENCE [LARGE SCALE GENOMIC DNA]</scope>
    <source>
        <strain evidence="1 2">DSM 15165</strain>
    </source>
</reference>
<accession>A0A853CUY7</accession>
<organism evidence="1 2">
    <name type="scientific">Leifsonia shinshuensis</name>
    <dbReference type="NCBI Taxonomy" id="150026"/>
    <lineage>
        <taxon>Bacteria</taxon>
        <taxon>Bacillati</taxon>
        <taxon>Actinomycetota</taxon>
        <taxon>Actinomycetes</taxon>
        <taxon>Micrococcales</taxon>
        <taxon>Microbacteriaceae</taxon>
        <taxon>Leifsonia</taxon>
    </lineage>
</organism>
<protein>
    <recommendedName>
        <fullName evidence="3">DUF1684 domain-containing protein</fullName>
    </recommendedName>
</protein>
<dbReference type="Proteomes" id="UP000578352">
    <property type="component" value="Unassembled WGS sequence"/>
</dbReference>
<sequence length="280" mass="30235">MTDTQAPADPDAVLARYHSRREQAVTAPQGNLALVNTQWITGEPDSEQPVWGVPGLWSPLPAGQSGLKVTAAATDDIFVDEVLVDGSAIVRGKDDPNPGAIRFSDTVTGFVIANEQGEYALRVWDAQSEDIQKFGSIDAFPFNPEWIITATFSPIEGGKTVGFEHLKDDGATRDMVIPGEITFTKDGVDYNLAAFKAGRALQLVFSDTTNGESTYSVGRFLFVVPNEDGTVTLDFNLAVLPPCAFSYNFNCPLPPAQNRFAVPIEAGEKNVLDKDGNLLH</sequence>
<dbReference type="EMBL" id="JACCFL010000001">
    <property type="protein sequence ID" value="NYJ24129.1"/>
    <property type="molecule type" value="Genomic_DNA"/>
</dbReference>
<dbReference type="RefSeq" id="WP_179606048.1">
    <property type="nucleotide sequence ID" value="NZ_BAABEH010000001.1"/>
</dbReference>
<dbReference type="AlphaFoldDB" id="A0A853CUY7"/>
<dbReference type="PANTHER" id="PTHR41913">
    <property type="entry name" value="DUF1684 DOMAIN-CONTAINING PROTEIN"/>
    <property type="match status" value="1"/>
</dbReference>
<dbReference type="Pfam" id="PF07920">
    <property type="entry name" value="DUF1684"/>
    <property type="match status" value="1"/>
</dbReference>
<dbReference type="InterPro" id="IPR012467">
    <property type="entry name" value="DUF1684"/>
</dbReference>
<evidence type="ECO:0000313" key="2">
    <source>
        <dbReference type="Proteomes" id="UP000578352"/>
    </source>
</evidence>
<evidence type="ECO:0008006" key="3">
    <source>
        <dbReference type="Google" id="ProtNLM"/>
    </source>
</evidence>